<dbReference type="SUPFAM" id="SSF158682">
    <property type="entry name" value="TerB-like"/>
    <property type="match status" value="1"/>
</dbReference>
<protein>
    <submittedName>
        <fullName evidence="2">Transmembrane prediction</fullName>
    </submittedName>
</protein>
<name>A0A0C1ZPU8_9BACT</name>
<accession>A0A0C1ZPU8</accession>
<dbReference type="InterPro" id="IPR029024">
    <property type="entry name" value="TerB-like"/>
</dbReference>
<evidence type="ECO:0000313" key="2">
    <source>
        <dbReference type="EMBL" id="KIG13043.1"/>
    </source>
</evidence>
<sequence>MSALDPSYHWPPETNMSQRCPYCHDRDIETVATIPYVRGRVVAHTLGVRKFMGCRRCVRRAIYKEVGVSSLIGWFSVTAVVLNPMMITYGAVRGLFVRSDEAGVKRALEQAGIPDDGAEADPLRVAYGLAAAMIAADGKVEDEEVAVTLEVGRQLFVDFVADDFFKVLANHKDLPGVSELAFLLGGILEDQEKALVFGYLAEIAASDGHVADEEKLMLEEVRTKLGISESATLSFARGQLPPAV</sequence>
<feature type="domain" description="Co-chaperone DjlA N-terminal" evidence="1">
    <location>
        <begin position="128"/>
        <end position="231"/>
    </location>
</feature>
<dbReference type="InterPro" id="IPR007791">
    <property type="entry name" value="DjlA_N"/>
</dbReference>
<dbReference type="CDD" id="cd07177">
    <property type="entry name" value="terB_like"/>
    <property type="match status" value="1"/>
</dbReference>
<keyword evidence="2" id="KW-0812">Transmembrane</keyword>
<organism evidence="2 3">
    <name type="scientific">Enhygromyxa salina</name>
    <dbReference type="NCBI Taxonomy" id="215803"/>
    <lineage>
        <taxon>Bacteria</taxon>
        <taxon>Pseudomonadati</taxon>
        <taxon>Myxococcota</taxon>
        <taxon>Polyangia</taxon>
        <taxon>Nannocystales</taxon>
        <taxon>Nannocystaceae</taxon>
        <taxon>Enhygromyxa</taxon>
    </lineage>
</organism>
<dbReference type="AlphaFoldDB" id="A0A0C1ZPU8"/>
<evidence type="ECO:0000259" key="1">
    <source>
        <dbReference type="Pfam" id="PF05099"/>
    </source>
</evidence>
<comment type="caution">
    <text evidence="2">The sequence shown here is derived from an EMBL/GenBank/DDBJ whole genome shotgun (WGS) entry which is preliminary data.</text>
</comment>
<reference evidence="2 3" key="1">
    <citation type="submission" date="2014-12" db="EMBL/GenBank/DDBJ databases">
        <title>Genome assembly of Enhygromyxa salina DSM 15201.</title>
        <authorList>
            <person name="Sharma G."/>
            <person name="Subramanian S."/>
        </authorList>
    </citation>
    <scope>NUCLEOTIDE SEQUENCE [LARGE SCALE GENOMIC DNA]</scope>
    <source>
        <strain evidence="2 3">DSM 15201</strain>
    </source>
</reference>
<dbReference type="Pfam" id="PF05099">
    <property type="entry name" value="TerB"/>
    <property type="match status" value="1"/>
</dbReference>
<keyword evidence="2" id="KW-0472">Membrane</keyword>
<dbReference type="EMBL" id="JMCC02000109">
    <property type="protein sequence ID" value="KIG13043.1"/>
    <property type="molecule type" value="Genomic_DNA"/>
</dbReference>
<evidence type="ECO:0000313" key="3">
    <source>
        <dbReference type="Proteomes" id="UP000031599"/>
    </source>
</evidence>
<proteinExistence type="predicted"/>
<dbReference type="Proteomes" id="UP000031599">
    <property type="component" value="Unassembled WGS sequence"/>
</dbReference>
<gene>
    <name evidence="2" type="ORF">DB30_00615</name>
</gene>
<dbReference type="Gene3D" id="1.10.3680.10">
    <property type="entry name" value="TerB-like"/>
    <property type="match status" value="1"/>
</dbReference>